<evidence type="ECO:0000313" key="2">
    <source>
        <dbReference type="EMBL" id="SNY47315.1"/>
    </source>
</evidence>
<dbReference type="PROSITE" id="PS51257">
    <property type="entry name" value="PROKAR_LIPOPROTEIN"/>
    <property type="match status" value="1"/>
</dbReference>
<gene>
    <name evidence="2" type="ORF">SAMN06265827_1494</name>
</gene>
<dbReference type="AlphaFoldDB" id="A0A285IH55"/>
<dbReference type="InterPro" id="IPR050490">
    <property type="entry name" value="Bact_solute-bd_prot1"/>
</dbReference>
<accession>A0A285IH55</accession>
<protein>
    <submittedName>
        <fullName evidence="2">Carbohydrate ABC transporter substrate-binding protein, CUT1 family</fullName>
    </submittedName>
</protein>
<dbReference type="Gene3D" id="3.40.190.10">
    <property type="entry name" value="Periplasmic binding protein-like II"/>
    <property type="match status" value="2"/>
</dbReference>
<keyword evidence="3" id="KW-1185">Reference proteome</keyword>
<dbReference type="EMBL" id="OBDZ01000049">
    <property type="protein sequence ID" value="SNY47315.1"/>
    <property type="molecule type" value="Genomic_DNA"/>
</dbReference>
<feature type="chain" id="PRO_5012244757" evidence="1">
    <location>
        <begin position="27"/>
        <end position="440"/>
    </location>
</feature>
<dbReference type="InterPro" id="IPR006059">
    <property type="entry name" value="SBP"/>
</dbReference>
<name>A0A285IH55_9FIRM</name>
<dbReference type="PANTHER" id="PTHR43649:SF12">
    <property type="entry name" value="DIACETYLCHITOBIOSE BINDING PROTEIN DASA"/>
    <property type="match status" value="1"/>
</dbReference>
<proteinExistence type="predicted"/>
<keyword evidence="1" id="KW-0732">Signal</keyword>
<dbReference type="OrthoDB" id="9795467at2"/>
<dbReference type="Pfam" id="PF13416">
    <property type="entry name" value="SBP_bac_8"/>
    <property type="match status" value="1"/>
</dbReference>
<sequence length="440" mass="49316">MKFNFKKNVVLTLTLFLLILAGCTNSTTTKTDDISKGSKKEKIELSFYFPVSVGGPVTKIIDQLAEDFMAENPTIKVNPIYAGSYADTMTRAQTSVQGGNPPDLAVILATELYTLRSMDAIEPLDRFIEDDYINDFYEGFLENSQADGKTWSIPFQRSTPVMYYNKEAFAKAGLNPEKPPKNWDQLLSYAKKLTIKDGSGEVEQWGVEIPSSGFPYWLFQGFALQNGKNLMSDDGKEVYFDTPENVEALQFIVDLSRKYGVMPKNVIDWATVPSDFMKGKTAIMYHTTGNLTNVKNNADFEFGVAYQSANKSYGSPTGGGNLYIFKDIPEEHKKAAWKFIKWLTTPKRAAQWSIDTGYIATRKSAYETKLMKDYVKSFPPAAVARDQLEYASAELSTYNNGRIYQVINDNLQAAIVGDKSPAEALKDAQQEADRILKPYN</sequence>
<reference evidence="3" key="1">
    <citation type="submission" date="2017-09" db="EMBL/GenBank/DDBJ databases">
        <authorList>
            <person name="Varghese N."/>
            <person name="Submissions S."/>
        </authorList>
    </citation>
    <scope>NUCLEOTIDE SEQUENCE [LARGE SCALE GENOMIC DNA]</scope>
    <source>
        <strain evidence="3">MSL47</strain>
    </source>
</reference>
<feature type="signal peptide" evidence="1">
    <location>
        <begin position="1"/>
        <end position="26"/>
    </location>
</feature>
<dbReference type="PANTHER" id="PTHR43649">
    <property type="entry name" value="ARABINOSE-BINDING PROTEIN-RELATED"/>
    <property type="match status" value="1"/>
</dbReference>
<evidence type="ECO:0000256" key="1">
    <source>
        <dbReference type="SAM" id="SignalP"/>
    </source>
</evidence>
<dbReference type="Proteomes" id="UP000219573">
    <property type="component" value="Unassembled WGS sequence"/>
</dbReference>
<organism evidence="2 3">
    <name type="scientific">Orenia metallireducens</name>
    <dbReference type="NCBI Taxonomy" id="1413210"/>
    <lineage>
        <taxon>Bacteria</taxon>
        <taxon>Bacillati</taxon>
        <taxon>Bacillota</taxon>
        <taxon>Clostridia</taxon>
        <taxon>Halanaerobiales</taxon>
        <taxon>Halobacteroidaceae</taxon>
        <taxon>Orenia</taxon>
    </lineage>
</organism>
<dbReference type="SUPFAM" id="SSF53850">
    <property type="entry name" value="Periplasmic binding protein-like II"/>
    <property type="match status" value="1"/>
</dbReference>
<dbReference type="CDD" id="cd14748">
    <property type="entry name" value="PBP2_UgpB"/>
    <property type="match status" value="1"/>
</dbReference>
<evidence type="ECO:0000313" key="3">
    <source>
        <dbReference type="Proteomes" id="UP000219573"/>
    </source>
</evidence>